<dbReference type="InterPro" id="IPR036887">
    <property type="entry name" value="HTH_APSES_sf"/>
</dbReference>
<protein>
    <submittedName>
        <fullName evidence="2">KilA-N domain protein</fullName>
    </submittedName>
</protein>
<evidence type="ECO:0000259" key="1">
    <source>
        <dbReference type="PROSITE" id="PS51301"/>
    </source>
</evidence>
<feature type="domain" description="KilA-N" evidence="1">
    <location>
        <begin position="24"/>
        <end position="129"/>
    </location>
</feature>
<comment type="caution">
    <text evidence="2">The sequence shown here is derived from an EMBL/GenBank/DDBJ whole genome shotgun (WGS) entry which is preliminary data.</text>
</comment>
<dbReference type="SUPFAM" id="SSF54616">
    <property type="entry name" value="DNA-binding domain of Mlu1-box binding protein MBP1"/>
    <property type="match status" value="1"/>
</dbReference>
<dbReference type="SMART" id="SM01252">
    <property type="entry name" value="KilA-N"/>
    <property type="match status" value="1"/>
</dbReference>
<name>A0A5C6FVT2_9PLAN</name>
<dbReference type="InterPro" id="IPR058744">
    <property type="entry name" value="BstA-like_C"/>
</dbReference>
<reference evidence="2 3" key="1">
    <citation type="submission" date="2019-02" db="EMBL/GenBank/DDBJ databases">
        <title>Deep-cultivation of Planctomycetes and their phenomic and genomic characterization uncovers novel biology.</title>
        <authorList>
            <person name="Wiegand S."/>
            <person name="Jogler M."/>
            <person name="Boedeker C."/>
            <person name="Pinto D."/>
            <person name="Vollmers J."/>
            <person name="Rivas-Marin E."/>
            <person name="Kohn T."/>
            <person name="Peeters S.H."/>
            <person name="Heuer A."/>
            <person name="Rast P."/>
            <person name="Oberbeckmann S."/>
            <person name="Bunk B."/>
            <person name="Jeske O."/>
            <person name="Meyerdierks A."/>
            <person name="Storesund J.E."/>
            <person name="Kallscheuer N."/>
            <person name="Luecker S."/>
            <person name="Lage O.M."/>
            <person name="Pohl T."/>
            <person name="Merkel B.J."/>
            <person name="Hornburger P."/>
            <person name="Mueller R.-W."/>
            <person name="Bruemmer F."/>
            <person name="Labrenz M."/>
            <person name="Spormann A.M."/>
            <person name="Op Den Camp H."/>
            <person name="Overmann J."/>
            <person name="Amann R."/>
            <person name="Jetten M.S.M."/>
            <person name="Mascher T."/>
            <person name="Medema M.H."/>
            <person name="Devos D.P."/>
            <person name="Kaster A.-K."/>
            <person name="Ovreas L."/>
            <person name="Rohde M."/>
            <person name="Galperin M.Y."/>
            <person name="Jogler C."/>
        </authorList>
    </citation>
    <scope>NUCLEOTIDE SEQUENCE [LARGE SCALE GENOMIC DNA]</scope>
    <source>
        <strain evidence="2 3">V7</strain>
    </source>
</reference>
<organism evidence="2 3">
    <name type="scientific">Crateriforma conspicua</name>
    <dbReference type="NCBI Taxonomy" id="2527996"/>
    <lineage>
        <taxon>Bacteria</taxon>
        <taxon>Pseudomonadati</taxon>
        <taxon>Planctomycetota</taxon>
        <taxon>Planctomycetia</taxon>
        <taxon>Planctomycetales</taxon>
        <taxon>Planctomycetaceae</taxon>
        <taxon>Crateriforma</taxon>
    </lineage>
</organism>
<dbReference type="GO" id="GO:0003677">
    <property type="term" value="F:DNA binding"/>
    <property type="evidence" value="ECO:0007669"/>
    <property type="project" value="InterPro"/>
</dbReference>
<dbReference type="InterPro" id="IPR017880">
    <property type="entry name" value="KilA_N"/>
</dbReference>
<gene>
    <name evidence="2" type="ORF">V7x_20320</name>
</gene>
<dbReference type="Pfam" id="PF26567">
    <property type="entry name" value="BstA_C"/>
    <property type="match status" value="1"/>
</dbReference>
<dbReference type="AlphaFoldDB" id="A0A5C6FVT2"/>
<dbReference type="EMBL" id="SJPZ01000001">
    <property type="protein sequence ID" value="TWU66466.1"/>
    <property type="molecule type" value="Genomic_DNA"/>
</dbReference>
<dbReference type="Gene3D" id="3.10.260.10">
    <property type="entry name" value="Transcription regulator HTH, APSES-type DNA-binding domain"/>
    <property type="match status" value="1"/>
</dbReference>
<evidence type="ECO:0000313" key="3">
    <source>
        <dbReference type="Proteomes" id="UP000316476"/>
    </source>
</evidence>
<proteinExistence type="predicted"/>
<dbReference type="RefSeq" id="WP_146413093.1">
    <property type="nucleotide sequence ID" value="NZ_SJPZ01000001.1"/>
</dbReference>
<sequence>MTQKPDKNALVPRLSQLPPARQVELGLIKHEVASGVIPQRASDGYVNATEMCRACGKQFSDYYRNKSTEAFLDAMANETGIPASSLVVIIKGGNAIVQGTWVHPQVAINLAQWCSPVFAVAVTKLVLEWMRGEFTQASVPYHIQRYMANRSEIPPTHFSMLNELTFGLIAPLEVEGYTVPDNMVPDISEGKMFSSWLRSDKKIDPKGFPRYNHRYADGRVVQARLYPNNLLQDFRAHFHDVWIPKRMIRYFSDRDARALPFIAQAFPLLANEVKRITGQQS</sequence>
<evidence type="ECO:0000313" key="2">
    <source>
        <dbReference type="EMBL" id="TWU66466.1"/>
    </source>
</evidence>
<dbReference type="Proteomes" id="UP000316476">
    <property type="component" value="Unassembled WGS sequence"/>
</dbReference>
<dbReference type="InterPro" id="IPR018004">
    <property type="entry name" value="KilA/APSES_HTH"/>
</dbReference>
<accession>A0A5C6FVT2</accession>
<dbReference type="Pfam" id="PF04383">
    <property type="entry name" value="KilA-N"/>
    <property type="match status" value="1"/>
</dbReference>
<dbReference type="PROSITE" id="PS51301">
    <property type="entry name" value="KILA_N"/>
    <property type="match status" value="1"/>
</dbReference>
<dbReference type="OrthoDB" id="1100944at2"/>